<gene>
    <name evidence="1" type="ORF">H010_02592</name>
</gene>
<sequence>MQLQTMRDIWDQHARLLRVLQSLMQALKGTPAADGGGSHARLFDAVRAALFNIDDGDATGLRDVLEGMRWLERQTWTDDTVLFELVQLMLADGYLTLERQRRLEADIGHVLACQRHSLWQDACAA</sequence>
<organism evidence="1 2">
    <name type="scientific">Hydrogenophaga taeniospiralis CCUG 15921</name>
    <dbReference type="NCBI Taxonomy" id="1281780"/>
    <lineage>
        <taxon>Bacteria</taxon>
        <taxon>Pseudomonadati</taxon>
        <taxon>Pseudomonadota</taxon>
        <taxon>Betaproteobacteria</taxon>
        <taxon>Burkholderiales</taxon>
        <taxon>Comamonadaceae</taxon>
        <taxon>Hydrogenophaga</taxon>
    </lineage>
</organism>
<keyword evidence="2" id="KW-1185">Reference proteome</keyword>
<dbReference type="EMBL" id="AOGK01000002">
    <property type="protein sequence ID" value="MDG5974121.1"/>
    <property type="molecule type" value="Genomic_DNA"/>
</dbReference>
<name>A0A9X4NQM9_9BURK</name>
<reference evidence="1" key="1">
    <citation type="submission" date="2013-01" db="EMBL/GenBank/DDBJ databases">
        <title>Genome draft of Hydrogenophaga taeniospiralis 2K1.</title>
        <authorList>
            <person name="Gomila M."/>
            <person name="Lalucat J."/>
        </authorList>
    </citation>
    <scope>NUCLEOTIDE SEQUENCE</scope>
    <source>
        <strain evidence="1">CCUG 15921</strain>
    </source>
</reference>
<comment type="caution">
    <text evidence="1">The sequence shown here is derived from an EMBL/GenBank/DDBJ whole genome shotgun (WGS) entry which is preliminary data.</text>
</comment>
<proteinExistence type="predicted"/>
<dbReference type="AlphaFoldDB" id="A0A9X4NQM9"/>
<accession>A0A9X4NQM9</accession>
<dbReference type="RefSeq" id="WP_068170572.1">
    <property type="nucleotide sequence ID" value="NZ_AOGK01000002.1"/>
</dbReference>
<evidence type="ECO:0000313" key="1">
    <source>
        <dbReference type="EMBL" id="MDG5974121.1"/>
    </source>
</evidence>
<protein>
    <submittedName>
        <fullName evidence="1">Uncharacterized protein</fullName>
    </submittedName>
</protein>
<dbReference type="OrthoDB" id="8560984at2"/>
<dbReference type="Proteomes" id="UP001152876">
    <property type="component" value="Unassembled WGS sequence"/>
</dbReference>
<evidence type="ECO:0000313" key="2">
    <source>
        <dbReference type="Proteomes" id="UP001152876"/>
    </source>
</evidence>